<evidence type="ECO:0000313" key="4">
    <source>
        <dbReference type="EMBL" id="PVH96547.1"/>
    </source>
</evidence>
<dbReference type="Proteomes" id="UP000244855">
    <property type="component" value="Unassembled WGS sequence"/>
</dbReference>
<dbReference type="Pfam" id="PF14226">
    <property type="entry name" value="DIOX_N"/>
    <property type="match status" value="1"/>
</dbReference>
<dbReference type="SUPFAM" id="SSF51197">
    <property type="entry name" value="Clavaminate synthase-like"/>
    <property type="match status" value="1"/>
</dbReference>
<evidence type="ECO:0000313" key="5">
    <source>
        <dbReference type="Proteomes" id="UP000244855"/>
    </source>
</evidence>
<feature type="domain" description="Non-haem dioxygenase N-terminal" evidence="3">
    <location>
        <begin position="16"/>
        <end position="92"/>
    </location>
</feature>
<feature type="domain" description="Isopenicillin N synthase-like Fe(2+) 2OG dioxygenase" evidence="2">
    <location>
        <begin position="188"/>
        <end position="269"/>
    </location>
</feature>
<organism evidence="4 5">
    <name type="scientific">Periconia macrospinosa</name>
    <dbReference type="NCBI Taxonomy" id="97972"/>
    <lineage>
        <taxon>Eukaryota</taxon>
        <taxon>Fungi</taxon>
        <taxon>Dikarya</taxon>
        <taxon>Ascomycota</taxon>
        <taxon>Pezizomycotina</taxon>
        <taxon>Dothideomycetes</taxon>
        <taxon>Pleosporomycetidae</taxon>
        <taxon>Pleosporales</taxon>
        <taxon>Massarineae</taxon>
        <taxon>Periconiaceae</taxon>
        <taxon>Periconia</taxon>
    </lineage>
</organism>
<protein>
    <submittedName>
        <fullName evidence="4">Clavaminate synthase-like protein</fullName>
    </submittedName>
</protein>
<reference evidence="4 5" key="1">
    <citation type="journal article" date="2018" name="Sci. Rep.">
        <title>Comparative genomics provides insights into the lifestyle and reveals functional heterogeneity of dark septate endophytic fungi.</title>
        <authorList>
            <person name="Knapp D.G."/>
            <person name="Nemeth J.B."/>
            <person name="Barry K."/>
            <person name="Hainaut M."/>
            <person name="Henrissat B."/>
            <person name="Johnson J."/>
            <person name="Kuo A."/>
            <person name="Lim J.H.P."/>
            <person name="Lipzen A."/>
            <person name="Nolan M."/>
            <person name="Ohm R.A."/>
            <person name="Tamas L."/>
            <person name="Grigoriev I.V."/>
            <person name="Spatafora J.W."/>
            <person name="Nagy L.G."/>
            <person name="Kovacs G.M."/>
        </authorList>
    </citation>
    <scope>NUCLEOTIDE SEQUENCE [LARGE SCALE GENOMIC DNA]</scope>
    <source>
        <strain evidence="4 5">DSE2036</strain>
    </source>
</reference>
<dbReference type="EMBL" id="KZ805462">
    <property type="protein sequence ID" value="PVH96547.1"/>
    <property type="molecule type" value="Genomic_DNA"/>
</dbReference>
<name>A0A2V1DEK7_9PLEO</name>
<evidence type="ECO:0000259" key="2">
    <source>
        <dbReference type="Pfam" id="PF03171"/>
    </source>
</evidence>
<dbReference type="InterPro" id="IPR027443">
    <property type="entry name" value="IPNS-like_sf"/>
</dbReference>
<evidence type="ECO:0000259" key="3">
    <source>
        <dbReference type="Pfam" id="PF14226"/>
    </source>
</evidence>
<accession>A0A2V1DEK7</accession>
<dbReference type="Pfam" id="PF03171">
    <property type="entry name" value="2OG-FeII_Oxy"/>
    <property type="match status" value="1"/>
</dbReference>
<sequence length="281" mass="31007">MAASVVDTTKSASGGIPIADLKTISLAKLHAKENIEIDRLDKAASNTGFFYLDLRGDPVGERVLANLPGMYAVAAEYFAQPEETKEKDARHDIKSSQDIGYRKRRTGQDFDISRDELRSNCASHLPEVFQMQKKQIAGFSASCDDACLTLLNSLSTDFAVHHRVDQPSETGLKMTLEPSLARLSDGGDNLHTDSGTLTMLFYEELGLHAFYPDASLWAFAPIVEGCVLINVANSLQRLSGGKFHSPKHRMTQASDGAKDRYFLSYFLRPENALKEAWEAEA</sequence>
<dbReference type="Gene3D" id="2.60.120.330">
    <property type="entry name" value="B-lactam Antibiotic, Isopenicillin N Synthase, Chain"/>
    <property type="match status" value="1"/>
</dbReference>
<proteinExistence type="inferred from homology"/>
<dbReference type="AlphaFoldDB" id="A0A2V1DEK7"/>
<dbReference type="OrthoDB" id="288590at2759"/>
<dbReference type="InterPro" id="IPR044861">
    <property type="entry name" value="IPNS-like_FE2OG_OXY"/>
</dbReference>
<evidence type="ECO:0000256" key="1">
    <source>
        <dbReference type="ARBA" id="ARBA00008056"/>
    </source>
</evidence>
<gene>
    <name evidence="4" type="ORF">DM02DRAFT_687589</name>
</gene>
<dbReference type="PANTHER" id="PTHR47990">
    <property type="entry name" value="2-OXOGLUTARATE (2OG) AND FE(II)-DEPENDENT OXYGENASE SUPERFAMILY PROTEIN-RELATED"/>
    <property type="match status" value="1"/>
</dbReference>
<dbReference type="InterPro" id="IPR026992">
    <property type="entry name" value="DIOX_N"/>
</dbReference>
<keyword evidence="5" id="KW-1185">Reference proteome</keyword>
<comment type="similarity">
    <text evidence="1">Belongs to the iron/ascorbate-dependent oxidoreductase family.</text>
</comment>
<dbReference type="InterPro" id="IPR050231">
    <property type="entry name" value="Iron_ascorbate_oxido_reductase"/>
</dbReference>
<dbReference type="STRING" id="97972.A0A2V1DEK7"/>